<keyword evidence="8" id="KW-0732">Signal</keyword>
<keyword evidence="4" id="KW-0964">Secreted</keyword>
<reference evidence="9" key="1">
    <citation type="submission" date="2007-03" db="EMBL/GenBank/DDBJ databases">
        <title>Annotation of Culex pipiens quinquefasciatus.</title>
        <authorList>
            <consortium name="The Broad Institute Genome Sequencing Platform"/>
            <person name="Atkinson P.W."/>
            <person name="Hemingway J."/>
            <person name="Christensen B.M."/>
            <person name="Higgs S."/>
            <person name="Kodira C."/>
            <person name="Hannick L."/>
            <person name="Megy K."/>
            <person name="O'Leary S."/>
            <person name="Pearson M."/>
            <person name="Haas B.J."/>
            <person name="Mauceli E."/>
            <person name="Wortman J.R."/>
            <person name="Lee N.H."/>
            <person name="Guigo R."/>
            <person name="Stanke M."/>
            <person name="Alvarado L."/>
            <person name="Amedeo P."/>
            <person name="Antoine C.H."/>
            <person name="Arensburger P."/>
            <person name="Bidwell S.L."/>
            <person name="Crawford M."/>
            <person name="Camaro F."/>
            <person name="Devon K."/>
            <person name="Engels R."/>
            <person name="Hammond M."/>
            <person name="Howarth C."/>
            <person name="Koehrsen M."/>
            <person name="Lawson D."/>
            <person name="Montgomery P."/>
            <person name="Nene V."/>
            <person name="Nusbaum C."/>
            <person name="Puiu D."/>
            <person name="Romero-Severson J."/>
            <person name="Severson D.W."/>
            <person name="Shumway M."/>
            <person name="Sisk P."/>
            <person name="Stolte C."/>
            <person name="Zeng Q."/>
            <person name="Eisenstadt E."/>
            <person name="Fraser-Liggett C."/>
            <person name="Strausberg R."/>
            <person name="Galagan J."/>
            <person name="Birren B."/>
            <person name="Collins F.H."/>
        </authorList>
    </citation>
    <scope>NUCLEOTIDE SEQUENCE [LARGE SCALE GENOMIC DNA]</scope>
    <source>
        <strain evidence="9">JHB</strain>
    </source>
</reference>
<evidence type="ECO:0000256" key="7">
    <source>
        <dbReference type="ARBA" id="ARBA00023157"/>
    </source>
</evidence>
<keyword evidence="5" id="KW-0716">Sensory transduction</keyword>
<dbReference type="InterPro" id="IPR006170">
    <property type="entry name" value="PBP/GOBP"/>
</dbReference>
<dbReference type="Proteomes" id="UP000002320">
    <property type="component" value="Unassembled WGS sequence"/>
</dbReference>
<dbReference type="VEuPathDB" id="VectorBase:CQUJHB018406"/>
<dbReference type="OMA" id="TECIMHA"/>
<proteinExistence type="inferred from homology"/>
<sequence>MHFFGLIIVLLGVSFEVTVNGEDCIDTKTQAKEISECCDMHNPIDLSVAEECVEKYKDLSGEELIACIYECVGDKTGVIQGTTVSKDKLLENANKVPDEKMKKVVIAAIELCAEQAAKLAEETANHSMKCSPFAFMVGECIMRHIYAECPENFWKKSDVCDKIKAGVPKCPQ</sequence>
<dbReference type="GO" id="GO:0007608">
    <property type="term" value="P:sensory perception of smell"/>
    <property type="evidence" value="ECO:0007669"/>
    <property type="project" value="UniProtKB-KW"/>
</dbReference>
<dbReference type="VEuPathDB" id="VectorBase:CPIJ008867"/>
<dbReference type="EnsemblMetazoa" id="CPIJ008867-RA">
    <property type="protein sequence ID" value="CPIJ008867-PA"/>
    <property type="gene ID" value="CPIJ008867"/>
</dbReference>
<dbReference type="HOGENOM" id="CLU_129465_0_0_1"/>
<dbReference type="GO" id="GO:0005576">
    <property type="term" value="C:extracellular region"/>
    <property type="evidence" value="ECO:0007669"/>
    <property type="project" value="UniProtKB-SubCell"/>
</dbReference>
<gene>
    <name evidence="10" type="primary">6041538</name>
    <name evidence="9" type="ORF">CpipJ_CPIJ008867</name>
</gene>
<organism>
    <name type="scientific">Culex quinquefasciatus</name>
    <name type="common">Southern house mosquito</name>
    <name type="synonym">Culex pungens</name>
    <dbReference type="NCBI Taxonomy" id="7176"/>
    <lineage>
        <taxon>Eukaryota</taxon>
        <taxon>Metazoa</taxon>
        <taxon>Ecdysozoa</taxon>
        <taxon>Arthropoda</taxon>
        <taxon>Hexapoda</taxon>
        <taxon>Insecta</taxon>
        <taxon>Pterygota</taxon>
        <taxon>Neoptera</taxon>
        <taxon>Endopterygota</taxon>
        <taxon>Diptera</taxon>
        <taxon>Nematocera</taxon>
        <taxon>Culicoidea</taxon>
        <taxon>Culicidae</taxon>
        <taxon>Culicinae</taxon>
        <taxon>Culicini</taxon>
        <taxon>Culex</taxon>
        <taxon>Culex</taxon>
    </lineage>
</organism>
<dbReference type="InterPro" id="IPR052295">
    <property type="entry name" value="Odorant-binding_protein"/>
</dbReference>
<dbReference type="InterPro" id="IPR036728">
    <property type="entry name" value="PBP_GOBP_sf"/>
</dbReference>
<feature type="signal peptide" evidence="8">
    <location>
        <begin position="1"/>
        <end position="21"/>
    </location>
</feature>
<evidence type="ECO:0000313" key="10">
    <source>
        <dbReference type="EnsemblMetazoa" id="CPIJ008867-PA"/>
    </source>
</evidence>
<dbReference type="EMBL" id="DS232031">
    <property type="protein sequence ID" value="EDS32591.1"/>
    <property type="molecule type" value="Genomic_DNA"/>
</dbReference>
<feature type="chain" id="PRO_5014566899" evidence="8">
    <location>
        <begin position="22"/>
        <end position="172"/>
    </location>
</feature>
<evidence type="ECO:0000256" key="5">
    <source>
        <dbReference type="ARBA" id="ARBA00022606"/>
    </source>
</evidence>
<evidence type="ECO:0000256" key="6">
    <source>
        <dbReference type="ARBA" id="ARBA00022725"/>
    </source>
</evidence>
<dbReference type="PANTHER" id="PTHR21066">
    <property type="entry name" value="ODORANT-BINDING PROTEIN 59A-RELATED"/>
    <property type="match status" value="1"/>
</dbReference>
<keyword evidence="7" id="KW-1015">Disulfide bond</keyword>
<protein>
    <submittedName>
        <fullName evidence="9 10">Uncharacterized protein</fullName>
    </submittedName>
</protein>
<dbReference type="KEGG" id="cqu:CpipJ_CPIJ008867"/>
<keyword evidence="11" id="KW-1185">Reference proteome</keyword>
<comment type="subcellular location">
    <subcellularLocation>
        <location evidence="1">Secreted</location>
    </subcellularLocation>
</comment>
<evidence type="ECO:0000313" key="11">
    <source>
        <dbReference type="Proteomes" id="UP000002320"/>
    </source>
</evidence>
<evidence type="ECO:0000256" key="3">
    <source>
        <dbReference type="ARBA" id="ARBA00022448"/>
    </source>
</evidence>
<dbReference type="AlphaFoldDB" id="B0WQ01"/>
<dbReference type="FunCoup" id="B0WQ01">
    <property type="interactions" value="48"/>
</dbReference>
<evidence type="ECO:0000313" key="9">
    <source>
        <dbReference type="EMBL" id="EDS32591.1"/>
    </source>
</evidence>
<dbReference type="OrthoDB" id="7763387at2759"/>
<keyword evidence="6" id="KW-0552">Olfaction</keyword>
<evidence type="ECO:0000256" key="1">
    <source>
        <dbReference type="ARBA" id="ARBA00004613"/>
    </source>
</evidence>
<keyword evidence="3" id="KW-0813">Transport</keyword>
<dbReference type="Pfam" id="PF01395">
    <property type="entry name" value="PBP_GOBP"/>
    <property type="match status" value="1"/>
</dbReference>
<dbReference type="SUPFAM" id="SSF47565">
    <property type="entry name" value="Insect pheromone/odorant-binding proteins"/>
    <property type="match status" value="1"/>
</dbReference>
<dbReference type="GO" id="GO:0005549">
    <property type="term" value="F:odorant binding"/>
    <property type="evidence" value="ECO:0007669"/>
    <property type="project" value="InterPro"/>
</dbReference>
<dbReference type="eggNOG" id="ENOG502TBTM">
    <property type="taxonomic scope" value="Eukaryota"/>
</dbReference>
<evidence type="ECO:0000256" key="8">
    <source>
        <dbReference type="SAM" id="SignalP"/>
    </source>
</evidence>
<name>B0WQ01_CULQU</name>
<comment type="similarity">
    <text evidence="2">Belongs to the PBP/GOBP family.</text>
</comment>
<evidence type="ECO:0000256" key="2">
    <source>
        <dbReference type="ARBA" id="ARBA00008098"/>
    </source>
</evidence>
<reference evidence="10" key="2">
    <citation type="submission" date="2020-05" db="UniProtKB">
        <authorList>
            <consortium name="EnsemblMetazoa"/>
        </authorList>
    </citation>
    <scope>IDENTIFICATION</scope>
    <source>
        <strain evidence="10">JHB</strain>
    </source>
</reference>
<dbReference type="InParanoid" id="B0WQ01"/>
<accession>B0WQ01</accession>
<dbReference type="PANTHER" id="PTHR21066:SF3">
    <property type="entry name" value="IP02236P"/>
    <property type="match status" value="1"/>
</dbReference>
<evidence type="ECO:0000256" key="4">
    <source>
        <dbReference type="ARBA" id="ARBA00022525"/>
    </source>
</evidence>
<dbReference type="Gene3D" id="1.10.238.270">
    <property type="match status" value="1"/>
</dbReference>